<dbReference type="OrthoDB" id="7827681at2759"/>
<dbReference type="Pfam" id="PF01459">
    <property type="entry name" value="Porin_3"/>
    <property type="match status" value="1"/>
</dbReference>
<protein>
    <submittedName>
        <fullName evidence="2">Mitochondrial outer membrane protein porin of 36 kDa</fullName>
    </submittedName>
</protein>
<dbReference type="PANTHER" id="PTHR11743">
    <property type="entry name" value="VOLTAGE-DEPENDENT ANION-SELECTIVE CHANNEL"/>
    <property type="match status" value="1"/>
</dbReference>
<evidence type="ECO:0000313" key="2">
    <source>
        <dbReference type="EMBL" id="EXB20734.1"/>
    </source>
</evidence>
<accession>W9QKK1</accession>
<gene>
    <name evidence="2" type="ORF">L484_007642</name>
</gene>
<dbReference type="AlphaFoldDB" id="W9QKK1"/>
<dbReference type="eggNOG" id="KOG3126">
    <property type="taxonomic scope" value="Eukaryota"/>
</dbReference>
<dbReference type="PANTHER" id="PTHR11743:SF35">
    <property type="entry name" value="PORIN_VOLTAGE-DEPENDENT ANION-SELECTIVE CHANNEL PROTEIN"/>
    <property type="match status" value="1"/>
</dbReference>
<evidence type="ECO:0000256" key="1">
    <source>
        <dbReference type="ARBA" id="ARBA00009624"/>
    </source>
</evidence>
<dbReference type="GO" id="GO:0008308">
    <property type="term" value="F:voltage-gated monoatomic anion channel activity"/>
    <property type="evidence" value="ECO:0007669"/>
    <property type="project" value="InterPro"/>
</dbReference>
<dbReference type="CDD" id="cd07306">
    <property type="entry name" value="Porin3_VDAC"/>
    <property type="match status" value="1"/>
</dbReference>
<evidence type="ECO:0000313" key="3">
    <source>
        <dbReference type="Proteomes" id="UP000030645"/>
    </source>
</evidence>
<dbReference type="STRING" id="981085.W9QKK1"/>
<comment type="similarity">
    <text evidence="1">Belongs to the eukaryotic mitochondrial porin (TC 1.B.8.1) family.</text>
</comment>
<dbReference type="Proteomes" id="UP000030645">
    <property type="component" value="Unassembled WGS sequence"/>
</dbReference>
<reference evidence="3" key="1">
    <citation type="submission" date="2013-01" db="EMBL/GenBank/DDBJ databases">
        <title>Draft Genome Sequence of a Mulberry Tree, Morus notabilis C.K. Schneid.</title>
        <authorList>
            <person name="He N."/>
            <person name="Zhao S."/>
        </authorList>
    </citation>
    <scope>NUCLEOTIDE SEQUENCE</scope>
</reference>
<dbReference type="KEGG" id="mnt:21391036"/>
<dbReference type="InterPro" id="IPR027246">
    <property type="entry name" value="Porin_Euk/Tom40"/>
</dbReference>
<dbReference type="InterPro" id="IPR023614">
    <property type="entry name" value="Porin_dom_sf"/>
</dbReference>
<dbReference type="Gene3D" id="2.40.160.10">
    <property type="entry name" value="Porin"/>
    <property type="match status" value="1"/>
</dbReference>
<dbReference type="InterPro" id="IPR001925">
    <property type="entry name" value="Porin_Euk"/>
</dbReference>
<dbReference type="EMBL" id="KE343270">
    <property type="protein sequence ID" value="EXB20734.1"/>
    <property type="molecule type" value="Genomic_DNA"/>
</dbReference>
<sequence>MSKIPGSYFDIGKKARDVLYKDFSQQPKACETTYQTCDWSFDLSCKIQDIVPGLSAVVGVAVPHSGEVELQYMQDYFGITGGIGLKADPSGVFSPVLNVSGVVGSNLFSFGTGLAFDVATRALDKFNTGLSFNSDSLNSSLILDKLDTVRASCYYTVNPSTNTAIAAELKHSFSTSDTSLAIGAQHALVPLTTLKGKINTHGKVAALIQQSLWEKVFVTLGGEVDFMDQRRIPNIGLSMALKV</sequence>
<name>W9QKK1_9ROSA</name>
<organism evidence="2 3">
    <name type="scientific">Morus notabilis</name>
    <dbReference type="NCBI Taxonomy" id="981085"/>
    <lineage>
        <taxon>Eukaryota</taxon>
        <taxon>Viridiplantae</taxon>
        <taxon>Streptophyta</taxon>
        <taxon>Embryophyta</taxon>
        <taxon>Tracheophyta</taxon>
        <taxon>Spermatophyta</taxon>
        <taxon>Magnoliopsida</taxon>
        <taxon>eudicotyledons</taxon>
        <taxon>Gunneridae</taxon>
        <taxon>Pentapetalae</taxon>
        <taxon>rosids</taxon>
        <taxon>fabids</taxon>
        <taxon>Rosales</taxon>
        <taxon>Moraceae</taxon>
        <taxon>Moreae</taxon>
        <taxon>Morus</taxon>
    </lineage>
</organism>
<keyword evidence="3" id="KW-1185">Reference proteome</keyword>
<dbReference type="GO" id="GO:0005741">
    <property type="term" value="C:mitochondrial outer membrane"/>
    <property type="evidence" value="ECO:0007669"/>
    <property type="project" value="InterPro"/>
</dbReference>
<proteinExistence type="inferred from homology"/>